<evidence type="ECO:0000313" key="1">
    <source>
        <dbReference type="EMBL" id="SBO90600.1"/>
    </source>
</evidence>
<dbReference type="EMBL" id="LT559118">
    <property type="protein sequence ID" value="SBO90600.1"/>
    <property type="molecule type" value="Genomic_DNA"/>
</dbReference>
<gene>
    <name evidence="1" type="ORF">BN4615_P114</name>
</gene>
<proteinExistence type="predicted"/>
<name>A0A1M4DVM4_9ACTN</name>
<protein>
    <submittedName>
        <fullName evidence="1">Uncharacterized protein</fullName>
    </submittedName>
</protein>
<organism evidence="1">
    <name type="scientific">Nonomuraea gerenzanensis</name>
    <dbReference type="NCBI Taxonomy" id="93944"/>
    <lineage>
        <taxon>Bacteria</taxon>
        <taxon>Bacillati</taxon>
        <taxon>Actinomycetota</taxon>
        <taxon>Actinomycetes</taxon>
        <taxon>Streptosporangiales</taxon>
        <taxon>Streptosporangiaceae</taxon>
        <taxon>Nonomuraea</taxon>
    </lineage>
</organism>
<accession>A0A1M4DVM4</accession>
<sequence length="122" mass="13905">MTRALDRLGLLEKNVSTLDRLPPHWPKILPKHLEAKPLQYIRALVRLIETEGEGATEKVNAAGRWANLIVSESKDIDYDPKYRGKQVCEEGGFKLIDEPAEGGWLRQLLTDALAARERRMEE</sequence>
<reference evidence="1" key="1">
    <citation type="submission" date="2016-04" db="EMBL/GenBank/DDBJ databases">
        <authorList>
            <person name="Evans L.H."/>
            <person name="Alamgir A."/>
            <person name="Owens N."/>
            <person name="Weber N.D."/>
            <person name="Virtaneva K."/>
            <person name="Barbian K."/>
            <person name="Babar A."/>
            <person name="Rosenke K."/>
        </authorList>
    </citation>
    <scope>NUCLEOTIDE SEQUENCE</scope>
    <source>
        <strain evidence="1">Nono1</strain>
    </source>
</reference>
<dbReference type="AlphaFoldDB" id="A0A1M4DVM4"/>